<dbReference type="PANTHER" id="PTHR33431:SF23">
    <property type="entry name" value="UPA23"/>
    <property type="match status" value="1"/>
</dbReference>
<proteinExistence type="predicted"/>
<name>A0ABS8WMA7_DATST</name>
<protein>
    <submittedName>
        <fullName evidence="2">Uncharacterized protein</fullName>
    </submittedName>
</protein>
<organism evidence="2 3">
    <name type="scientific">Datura stramonium</name>
    <name type="common">Jimsonweed</name>
    <name type="synonym">Common thornapple</name>
    <dbReference type="NCBI Taxonomy" id="4076"/>
    <lineage>
        <taxon>Eukaryota</taxon>
        <taxon>Viridiplantae</taxon>
        <taxon>Streptophyta</taxon>
        <taxon>Embryophyta</taxon>
        <taxon>Tracheophyta</taxon>
        <taxon>Spermatophyta</taxon>
        <taxon>Magnoliopsida</taxon>
        <taxon>eudicotyledons</taxon>
        <taxon>Gunneridae</taxon>
        <taxon>Pentapetalae</taxon>
        <taxon>asterids</taxon>
        <taxon>lamiids</taxon>
        <taxon>Solanales</taxon>
        <taxon>Solanaceae</taxon>
        <taxon>Solanoideae</taxon>
        <taxon>Datureae</taxon>
        <taxon>Datura</taxon>
    </lineage>
</organism>
<evidence type="ECO:0000313" key="3">
    <source>
        <dbReference type="Proteomes" id="UP000823775"/>
    </source>
</evidence>
<evidence type="ECO:0000313" key="2">
    <source>
        <dbReference type="EMBL" id="MCE3051192.1"/>
    </source>
</evidence>
<comment type="caution">
    <text evidence="2">The sequence shown here is derived from an EMBL/GenBank/DDBJ whole genome shotgun (WGS) entry which is preliminary data.</text>
</comment>
<gene>
    <name evidence="2" type="ORF">HAX54_049095</name>
</gene>
<sequence length="289" mass="32339">MASLWCYQETVDEMRQKLLYANVELEQLKAEKTEEMRKNREHVKQLIQFLKMVCEERDEARDQLQKLLNKLDKPLVNSTKANSSITDQSNSLQSETYNYHSHNSSPKIDSFFDAVSSPEFSNNNMADSNSAAYMNQLPLCHDNCVTTQLASRVDKASLVIDSLVKGKSLPQQGKLLQAVLETGPLLQTLLVSGQLPQWRNPPRLKSFNIPPVSIKGCEFDTSNQNLGANLIYPASTSLHSQPYFDMSCGSSQMLNFPNSASASCLENQSLMSAGADLNSFVLGKRQRLH</sequence>
<dbReference type="Pfam" id="PF07795">
    <property type="entry name" value="DUF1635"/>
    <property type="match status" value="1"/>
</dbReference>
<keyword evidence="1" id="KW-0175">Coiled coil</keyword>
<evidence type="ECO:0000256" key="1">
    <source>
        <dbReference type="SAM" id="Coils"/>
    </source>
</evidence>
<dbReference type="PANTHER" id="PTHR33431">
    <property type="entry name" value="ENABLED-LIKE PROTEIN (DUF1635)"/>
    <property type="match status" value="1"/>
</dbReference>
<keyword evidence="3" id="KW-1185">Reference proteome</keyword>
<accession>A0ABS8WMA7</accession>
<dbReference type="Proteomes" id="UP000823775">
    <property type="component" value="Unassembled WGS sequence"/>
</dbReference>
<reference evidence="2 3" key="1">
    <citation type="journal article" date="2021" name="BMC Genomics">
        <title>Datura genome reveals duplications of psychoactive alkaloid biosynthetic genes and high mutation rate following tissue culture.</title>
        <authorList>
            <person name="Rajewski A."/>
            <person name="Carter-House D."/>
            <person name="Stajich J."/>
            <person name="Litt A."/>
        </authorList>
    </citation>
    <scope>NUCLEOTIDE SEQUENCE [LARGE SCALE GENOMIC DNA]</scope>
    <source>
        <strain evidence="2">AR-01</strain>
    </source>
</reference>
<dbReference type="EMBL" id="JACEIK010008257">
    <property type="protein sequence ID" value="MCE3051192.1"/>
    <property type="molecule type" value="Genomic_DNA"/>
</dbReference>
<feature type="coiled-coil region" evidence="1">
    <location>
        <begin position="11"/>
        <end position="70"/>
    </location>
</feature>
<dbReference type="InterPro" id="IPR012862">
    <property type="entry name" value="DUF1635"/>
</dbReference>